<name>A0A4Y2FR66_ARAVE</name>
<protein>
    <submittedName>
        <fullName evidence="1">Uncharacterized protein</fullName>
    </submittedName>
</protein>
<reference evidence="1 2" key="1">
    <citation type="journal article" date="2019" name="Sci. Rep.">
        <title>Orb-weaving spider Araneus ventricosus genome elucidates the spidroin gene catalogue.</title>
        <authorList>
            <person name="Kono N."/>
            <person name="Nakamura H."/>
            <person name="Ohtoshi R."/>
            <person name="Moran D.A.P."/>
            <person name="Shinohara A."/>
            <person name="Yoshida Y."/>
            <person name="Fujiwara M."/>
            <person name="Mori M."/>
            <person name="Tomita M."/>
            <person name="Arakawa K."/>
        </authorList>
    </citation>
    <scope>NUCLEOTIDE SEQUENCE [LARGE SCALE GENOMIC DNA]</scope>
</reference>
<dbReference type="Proteomes" id="UP000499080">
    <property type="component" value="Unassembled WGS sequence"/>
</dbReference>
<gene>
    <name evidence="1" type="ORF">AVEN_26568_1</name>
</gene>
<evidence type="ECO:0000313" key="1">
    <source>
        <dbReference type="EMBL" id="GBM43703.1"/>
    </source>
</evidence>
<proteinExistence type="predicted"/>
<organism evidence="1 2">
    <name type="scientific">Araneus ventricosus</name>
    <name type="common">Orbweaver spider</name>
    <name type="synonym">Epeira ventricosa</name>
    <dbReference type="NCBI Taxonomy" id="182803"/>
    <lineage>
        <taxon>Eukaryota</taxon>
        <taxon>Metazoa</taxon>
        <taxon>Ecdysozoa</taxon>
        <taxon>Arthropoda</taxon>
        <taxon>Chelicerata</taxon>
        <taxon>Arachnida</taxon>
        <taxon>Araneae</taxon>
        <taxon>Araneomorphae</taxon>
        <taxon>Entelegynae</taxon>
        <taxon>Araneoidea</taxon>
        <taxon>Araneidae</taxon>
        <taxon>Araneus</taxon>
    </lineage>
</organism>
<keyword evidence="2" id="KW-1185">Reference proteome</keyword>
<dbReference type="EMBL" id="BGPR01001038">
    <property type="protein sequence ID" value="GBM43703.1"/>
    <property type="molecule type" value="Genomic_DNA"/>
</dbReference>
<sequence>MTGTAPRLAPPLQLPHQANRRTFGPLKILIAATIPRRCHHLIKIHVAVSLLLAITRRPAPRRGSNLFTSLHTTLPQPYRRITVFSHSPHVPAQTNTLSRKSRMPVSAMTKKMAENVVGKKRAKNHLGNRGDERYLTVGDRELFT</sequence>
<dbReference type="AlphaFoldDB" id="A0A4Y2FR66"/>
<comment type="caution">
    <text evidence="1">The sequence shown here is derived from an EMBL/GenBank/DDBJ whole genome shotgun (WGS) entry which is preliminary data.</text>
</comment>
<evidence type="ECO:0000313" key="2">
    <source>
        <dbReference type="Proteomes" id="UP000499080"/>
    </source>
</evidence>
<accession>A0A4Y2FR66</accession>